<feature type="domain" description="V-ATPase proteolipid subunit C-like" evidence="9">
    <location>
        <begin position="75"/>
        <end position="134"/>
    </location>
</feature>
<keyword evidence="3 8" id="KW-0813">Transport</keyword>
<evidence type="ECO:0000256" key="2">
    <source>
        <dbReference type="ARBA" id="ARBA00007296"/>
    </source>
</evidence>
<organism evidence="10 11">
    <name type="scientific">Streptomyces regalis</name>
    <dbReference type="NCBI Taxonomy" id="68262"/>
    <lineage>
        <taxon>Bacteria</taxon>
        <taxon>Bacillati</taxon>
        <taxon>Actinomycetota</taxon>
        <taxon>Actinomycetes</taxon>
        <taxon>Kitasatosporales</taxon>
        <taxon>Streptomycetaceae</taxon>
        <taxon>Streptomyces</taxon>
    </lineage>
</organism>
<evidence type="ECO:0000313" key="11">
    <source>
        <dbReference type="Proteomes" id="UP000053923"/>
    </source>
</evidence>
<proteinExistence type="inferred from homology"/>
<keyword evidence="5 8" id="KW-1133">Transmembrane helix</keyword>
<feature type="transmembrane region" description="Helical" evidence="8">
    <location>
        <begin position="6"/>
        <end position="22"/>
    </location>
</feature>
<dbReference type="Gene3D" id="1.20.120.610">
    <property type="entry name" value="lithium bound rotor ring of v- atpase"/>
    <property type="match status" value="1"/>
</dbReference>
<evidence type="ECO:0000256" key="7">
    <source>
        <dbReference type="ARBA" id="ARBA00023136"/>
    </source>
</evidence>
<name>A0A101J8J3_9ACTN</name>
<keyword evidence="7 8" id="KW-0472">Membrane</keyword>
<dbReference type="InterPro" id="IPR002379">
    <property type="entry name" value="ATPase_proteolipid_c-like_dom"/>
</dbReference>
<evidence type="ECO:0000256" key="8">
    <source>
        <dbReference type="RuleBase" id="RU363060"/>
    </source>
</evidence>
<evidence type="ECO:0000256" key="4">
    <source>
        <dbReference type="ARBA" id="ARBA00022692"/>
    </source>
</evidence>
<protein>
    <submittedName>
        <fullName evidence="10">ATPase</fullName>
    </submittedName>
</protein>
<dbReference type="Pfam" id="PF00137">
    <property type="entry name" value="ATP-synt_C"/>
    <property type="match status" value="1"/>
</dbReference>
<feature type="transmembrane region" description="Helical" evidence="8">
    <location>
        <begin position="115"/>
        <end position="135"/>
    </location>
</feature>
<keyword evidence="6 8" id="KW-0406">Ion transport</keyword>
<evidence type="ECO:0000259" key="9">
    <source>
        <dbReference type="Pfam" id="PF00137"/>
    </source>
</evidence>
<dbReference type="SUPFAM" id="SSF81333">
    <property type="entry name" value="F1F0 ATP synthase subunit C"/>
    <property type="match status" value="1"/>
</dbReference>
<dbReference type="GO" id="GO:0046961">
    <property type="term" value="F:proton-transporting ATPase activity, rotational mechanism"/>
    <property type="evidence" value="ECO:0007669"/>
    <property type="project" value="InterPro"/>
</dbReference>
<dbReference type="InterPro" id="IPR000245">
    <property type="entry name" value="ATPase_proteolipid_csu"/>
</dbReference>
<dbReference type="CDD" id="cd18120">
    <property type="entry name" value="ATP-synt_Vo_Ao_c"/>
    <property type="match status" value="1"/>
</dbReference>
<dbReference type="OrthoDB" id="5771683at2"/>
<keyword evidence="11" id="KW-1185">Reference proteome</keyword>
<dbReference type="Proteomes" id="UP000053923">
    <property type="component" value="Unassembled WGS sequence"/>
</dbReference>
<dbReference type="EMBL" id="LLZG01000399">
    <property type="protein sequence ID" value="KUL22184.1"/>
    <property type="molecule type" value="Genomic_DNA"/>
</dbReference>
<comment type="caution">
    <text evidence="10">The sequence shown here is derived from an EMBL/GenBank/DDBJ whole genome shotgun (WGS) entry which is preliminary data.</text>
</comment>
<comment type="subcellular location">
    <subcellularLocation>
        <location evidence="1">Membrane</location>
        <topology evidence="1">Multi-pass membrane protein</topology>
    </subcellularLocation>
</comment>
<reference evidence="11" key="1">
    <citation type="submission" date="2015-10" db="EMBL/GenBank/DDBJ databases">
        <authorList>
            <person name="Ju K.-S."/>
            <person name="Doroghazi J.R."/>
            <person name="Metcalf W.W."/>
        </authorList>
    </citation>
    <scope>NUCLEOTIDE SEQUENCE [LARGE SCALE GENOMIC DNA]</scope>
    <source>
        <strain evidence="11">NRRL 3151</strain>
    </source>
</reference>
<dbReference type="GO" id="GO:0033179">
    <property type="term" value="C:proton-transporting V-type ATPase, V0 domain"/>
    <property type="evidence" value="ECO:0007669"/>
    <property type="project" value="InterPro"/>
</dbReference>
<accession>A0A101J8J3</accession>
<feature type="transmembrane region" description="Helical" evidence="8">
    <location>
        <begin position="29"/>
        <end position="52"/>
    </location>
</feature>
<keyword evidence="4 8" id="KW-0812">Transmembrane</keyword>
<dbReference type="PRINTS" id="PR00122">
    <property type="entry name" value="VACATPASE"/>
</dbReference>
<evidence type="ECO:0000256" key="1">
    <source>
        <dbReference type="ARBA" id="ARBA00004141"/>
    </source>
</evidence>
<sequence>MITWFLALPVIVAGFVAVRLVLRRSGRTALWWMVAADAVLLVAATVVLTLALGAGSAQAATTTAQDAGSGSAALIGAAIAVAGATIGAGIAVAYTGAAALAALSERPELFGRAMVIVGLAEGIAIYGLVVAVILIGKA</sequence>
<dbReference type="InterPro" id="IPR035921">
    <property type="entry name" value="F/V-ATP_Csub_sf"/>
</dbReference>
<gene>
    <name evidence="10" type="ORF">ADL12_42910</name>
</gene>
<evidence type="ECO:0000313" key="10">
    <source>
        <dbReference type="EMBL" id="KUL22184.1"/>
    </source>
</evidence>
<feature type="transmembrane region" description="Helical" evidence="8">
    <location>
        <begin position="72"/>
        <end position="103"/>
    </location>
</feature>
<dbReference type="AlphaFoldDB" id="A0A101J8J3"/>
<evidence type="ECO:0000256" key="3">
    <source>
        <dbReference type="ARBA" id="ARBA00022448"/>
    </source>
</evidence>
<comment type="similarity">
    <text evidence="2 8">Belongs to the V-ATPase proteolipid subunit family.</text>
</comment>
<dbReference type="RefSeq" id="WP_062713680.1">
    <property type="nucleotide sequence ID" value="NZ_LLZG01000399.1"/>
</dbReference>
<evidence type="ECO:0000256" key="6">
    <source>
        <dbReference type="ARBA" id="ARBA00023065"/>
    </source>
</evidence>
<evidence type="ECO:0000256" key="5">
    <source>
        <dbReference type="ARBA" id="ARBA00022989"/>
    </source>
</evidence>